<keyword evidence="3" id="KW-0813">Transport</keyword>
<evidence type="ECO:0000256" key="8">
    <source>
        <dbReference type="SAM" id="Phobius"/>
    </source>
</evidence>
<dbReference type="PANTHER" id="PTHR30085">
    <property type="entry name" value="AMINO ACID ABC TRANSPORTER PERMEASE"/>
    <property type="match status" value="1"/>
</dbReference>
<comment type="similarity">
    <text evidence="2">Belongs to the bacterial solute-binding protein 3 family.</text>
</comment>
<keyword evidence="7 8" id="KW-0472">Membrane</keyword>
<dbReference type="Gene3D" id="1.10.3720.10">
    <property type="entry name" value="MetI-like"/>
    <property type="match status" value="1"/>
</dbReference>
<dbReference type="EMBL" id="MDLC01000084">
    <property type="protein sequence ID" value="ODS22415.1"/>
    <property type="molecule type" value="Genomic_DNA"/>
</dbReference>
<name>A0A1D2QLH1_9GAMM</name>
<comment type="caution">
    <text evidence="11">The sequence shown here is derived from an EMBL/GenBank/DDBJ whole genome shotgun (WGS) entry which is preliminary data.</text>
</comment>
<evidence type="ECO:0000256" key="7">
    <source>
        <dbReference type="ARBA" id="ARBA00023136"/>
    </source>
</evidence>
<dbReference type="Pfam" id="PF00497">
    <property type="entry name" value="SBP_bac_3"/>
    <property type="match status" value="1"/>
</dbReference>
<evidence type="ECO:0000256" key="5">
    <source>
        <dbReference type="ARBA" id="ARBA00022729"/>
    </source>
</evidence>
<dbReference type="InterPro" id="IPR035906">
    <property type="entry name" value="MetI-like_sf"/>
</dbReference>
<feature type="signal peptide" evidence="9">
    <location>
        <begin position="1"/>
        <end position="22"/>
    </location>
</feature>
<feature type="domain" description="Solute-binding protein family 3/N-terminal" evidence="10">
    <location>
        <begin position="37"/>
        <end position="259"/>
    </location>
</feature>
<keyword evidence="6 8" id="KW-1133">Transmembrane helix</keyword>
<dbReference type="GO" id="GO:0030288">
    <property type="term" value="C:outer membrane-bounded periplasmic space"/>
    <property type="evidence" value="ECO:0007669"/>
    <property type="project" value="TreeGrafter"/>
</dbReference>
<evidence type="ECO:0000256" key="9">
    <source>
        <dbReference type="SAM" id="SignalP"/>
    </source>
</evidence>
<dbReference type="InterPro" id="IPR001638">
    <property type="entry name" value="Solute-binding_3/MltF_N"/>
</dbReference>
<sequence>MKNIPFYVLYLLLILGSSQLLANNDSQQLAAIKSRDTLIVGVKADYPPWGYYDDNGTIIGLEPDLAQDIADRLNVKLQLQRVSASNRINKLEEGAIDLLIATMGDTDKRRRQTGIITPSYYSSGATILVHKDSQIKSWAELYGRSVCLTKNAYFNRNLIERFLLKPKEFEGTLDNQAALRFGSCMGWVFDDTALANLLKEKSWQDFKTPLNTIMLTPWAIAVRSSEKETVFGQLVSDAIIDWHRSGKLLALEKKWGIRNSQFLIDQNTRWNEKDNNGAYVCQRLPNNILPLKCLSRKSVAATTAVKDNLLSQWGIDFPPLYDNYSQTTLLKGITLTLLLSLLAIIGSLCFGTFTGILLYRLPSTASWTLGRLNDIFRMTPPLLNLYIVFFGLGSLTALHYGIQFNAFIVAIIVFSLYAGSSNAVLLYQALRAASQHAPGAPLNTLFSSAFQHAYEGINANSVNIIKAVGLASMIAVPELISSSNSIIAEYGNKSEMMTFLLFFYFFVVYIFIFLLNYLQRLLTIGVVKKNG</sequence>
<evidence type="ECO:0000259" key="10">
    <source>
        <dbReference type="SMART" id="SM00062"/>
    </source>
</evidence>
<dbReference type="GO" id="GO:0006865">
    <property type="term" value="P:amino acid transport"/>
    <property type="evidence" value="ECO:0007669"/>
    <property type="project" value="TreeGrafter"/>
</dbReference>
<dbReference type="CDD" id="cd13693">
    <property type="entry name" value="PBP2_polar_AA"/>
    <property type="match status" value="1"/>
</dbReference>
<evidence type="ECO:0000256" key="3">
    <source>
        <dbReference type="ARBA" id="ARBA00022448"/>
    </source>
</evidence>
<evidence type="ECO:0000313" key="12">
    <source>
        <dbReference type="Proteomes" id="UP000242502"/>
    </source>
</evidence>
<reference evidence="11 12" key="1">
    <citation type="journal article" date="2016" name="Appl. Environ. Microbiol.">
        <title>Lack of Overt Genome Reduction in the Bryostatin-Producing Bryozoan Symbiont "Candidatus Endobugula sertula".</title>
        <authorList>
            <person name="Miller I.J."/>
            <person name="Vanee N."/>
            <person name="Fong S.S."/>
            <person name="Lim-Fong G.E."/>
            <person name="Kwan J.C."/>
        </authorList>
    </citation>
    <scope>NUCLEOTIDE SEQUENCE [LARGE SCALE GENOMIC DNA]</scope>
    <source>
        <strain evidence="11">AB1-4</strain>
    </source>
</reference>
<evidence type="ECO:0000256" key="4">
    <source>
        <dbReference type="ARBA" id="ARBA00022692"/>
    </source>
</evidence>
<feature type="chain" id="PRO_5008906505" description="Solute-binding protein family 3/N-terminal domain-containing protein" evidence="9">
    <location>
        <begin position="23"/>
        <end position="531"/>
    </location>
</feature>
<dbReference type="SUPFAM" id="SSF53850">
    <property type="entry name" value="Periplasmic binding protein-like II"/>
    <property type="match status" value="1"/>
</dbReference>
<gene>
    <name evidence="11" type="ORF">AB835_14305</name>
</gene>
<organism evidence="11 12">
    <name type="scientific">Candidatus Endobugula sertula</name>
    <name type="common">Bugula neritina bacterial symbiont</name>
    <dbReference type="NCBI Taxonomy" id="62101"/>
    <lineage>
        <taxon>Bacteria</taxon>
        <taxon>Pseudomonadati</taxon>
        <taxon>Pseudomonadota</taxon>
        <taxon>Gammaproteobacteria</taxon>
        <taxon>Cellvibrionales</taxon>
        <taxon>Cellvibrionaceae</taxon>
        <taxon>Candidatus Endobugula</taxon>
    </lineage>
</organism>
<evidence type="ECO:0000313" key="11">
    <source>
        <dbReference type="EMBL" id="ODS22415.1"/>
    </source>
</evidence>
<feature type="transmembrane region" description="Helical" evidence="8">
    <location>
        <begin position="406"/>
        <end position="427"/>
    </location>
</feature>
<dbReference type="Proteomes" id="UP000242502">
    <property type="component" value="Unassembled WGS sequence"/>
</dbReference>
<feature type="transmembrane region" description="Helical" evidence="8">
    <location>
        <begin position="335"/>
        <end position="361"/>
    </location>
</feature>
<keyword evidence="5 9" id="KW-0732">Signal</keyword>
<evidence type="ECO:0000256" key="2">
    <source>
        <dbReference type="ARBA" id="ARBA00010333"/>
    </source>
</evidence>
<dbReference type="InterPro" id="IPR051455">
    <property type="entry name" value="Bact_solute-bind_prot3"/>
</dbReference>
<dbReference type="SUPFAM" id="SSF161098">
    <property type="entry name" value="MetI-like"/>
    <property type="match status" value="1"/>
</dbReference>
<evidence type="ECO:0000256" key="1">
    <source>
        <dbReference type="ARBA" id="ARBA00004141"/>
    </source>
</evidence>
<comment type="subcellular location">
    <subcellularLocation>
        <location evidence="1">Membrane</location>
        <topology evidence="1">Multi-pass membrane protein</topology>
    </subcellularLocation>
</comment>
<feature type="transmembrane region" description="Helical" evidence="8">
    <location>
        <begin position="382"/>
        <end position="400"/>
    </location>
</feature>
<dbReference type="GO" id="GO:0005576">
    <property type="term" value="C:extracellular region"/>
    <property type="evidence" value="ECO:0007669"/>
    <property type="project" value="TreeGrafter"/>
</dbReference>
<dbReference type="AlphaFoldDB" id="A0A1D2QLH1"/>
<protein>
    <recommendedName>
        <fullName evidence="10">Solute-binding protein family 3/N-terminal domain-containing protein</fullName>
    </recommendedName>
</protein>
<dbReference type="Gene3D" id="3.40.190.10">
    <property type="entry name" value="Periplasmic binding protein-like II"/>
    <property type="match status" value="2"/>
</dbReference>
<keyword evidence="4 8" id="KW-0812">Transmembrane</keyword>
<accession>A0A1D2QLH1</accession>
<dbReference type="SMART" id="SM00062">
    <property type="entry name" value="PBPb"/>
    <property type="match status" value="1"/>
</dbReference>
<dbReference type="STRING" id="62101.AB835_14305"/>
<dbReference type="PANTHER" id="PTHR30085:SF6">
    <property type="entry name" value="ABC TRANSPORTER GLUTAMINE-BINDING PROTEIN GLNH"/>
    <property type="match status" value="1"/>
</dbReference>
<dbReference type="GO" id="GO:0016020">
    <property type="term" value="C:membrane"/>
    <property type="evidence" value="ECO:0007669"/>
    <property type="project" value="UniProtKB-SubCell"/>
</dbReference>
<feature type="transmembrane region" description="Helical" evidence="8">
    <location>
        <begin position="499"/>
        <end position="518"/>
    </location>
</feature>
<proteinExistence type="inferred from homology"/>
<evidence type="ECO:0000256" key="6">
    <source>
        <dbReference type="ARBA" id="ARBA00022989"/>
    </source>
</evidence>